<comment type="caution">
    <text evidence="2">The sequence shown here is derived from an EMBL/GenBank/DDBJ whole genome shotgun (WGS) entry which is preliminary data.</text>
</comment>
<evidence type="ECO:0000313" key="3">
    <source>
        <dbReference type="Proteomes" id="UP000004315"/>
    </source>
</evidence>
<reference evidence="2 3" key="2">
    <citation type="submission" date="2008-11" db="EMBL/GenBank/DDBJ databases">
        <title>Draft genome sequence of Eubacterium biforme (DSM 3989).</title>
        <authorList>
            <person name="Sudarsanam P."/>
            <person name="Ley R."/>
            <person name="Guruge J."/>
            <person name="Turnbaugh P.J."/>
            <person name="Mahowald M."/>
            <person name="Liep D."/>
            <person name="Gordon J."/>
        </authorList>
    </citation>
    <scope>NUCLEOTIDE SEQUENCE [LARGE SCALE GENOMIC DNA]</scope>
    <source>
        <strain evidence="2 3">DSM 3989</strain>
    </source>
</reference>
<protein>
    <recommendedName>
        <fullName evidence="4">PIN-like domain-containing protein</fullName>
    </recommendedName>
</protein>
<evidence type="ECO:0000313" key="2">
    <source>
        <dbReference type="EMBL" id="EEC90916.1"/>
    </source>
</evidence>
<reference evidence="2 3" key="1">
    <citation type="submission" date="2008-10" db="EMBL/GenBank/DDBJ databases">
        <authorList>
            <person name="Fulton L."/>
            <person name="Clifton S."/>
            <person name="Fulton B."/>
            <person name="Xu J."/>
            <person name="Minx P."/>
            <person name="Pepin K.H."/>
            <person name="Johnson M."/>
            <person name="Bhonagiri V."/>
            <person name="Nash W.E."/>
            <person name="Mardis E.R."/>
            <person name="Wilson R.K."/>
        </authorList>
    </citation>
    <scope>NUCLEOTIDE SEQUENCE [LARGE SCALE GENOMIC DNA]</scope>
    <source>
        <strain evidence="2 3">DSM 3989</strain>
    </source>
</reference>
<dbReference type="Proteomes" id="UP000004315">
    <property type="component" value="Unassembled WGS sequence"/>
</dbReference>
<evidence type="ECO:0008006" key="4">
    <source>
        <dbReference type="Google" id="ProtNLM"/>
    </source>
</evidence>
<dbReference type="HOGENOM" id="CLU_1105971_0_0_9"/>
<dbReference type="AlphaFoldDB" id="B7C8G0"/>
<dbReference type="EMBL" id="ABYT01000033">
    <property type="protein sequence ID" value="EEC90916.1"/>
    <property type="molecule type" value="Genomic_DNA"/>
</dbReference>
<organism evidence="2 3">
    <name type="scientific">Holdemanella biformis DSM 3989</name>
    <dbReference type="NCBI Taxonomy" id="518637"/>
    <lineage>
        <taxon>Bacteria</taxon>
        <taxon>Bacillati</taxon>
        <taxon>Bacillota</taxon>
        <taxon>Erysipelotrichia</taxon>
        <taxon>Erysipelotrichales</taxon>
        <taxon>Erysipelotrichaceae</taxon>
        <taxon>Holdemanella</taxon>
    </lineage>
</organism>
<evidence type="ECO:0000256" key="1">
    <source>
        <dbReference type="SAM" id="MobiDB-lite"/>
    </source>
</evidence>
<name>B7C8G0_9FIRM</name>
<accession>B7C8G0</accession>
<dbReference type="STRING" id="518637.EUBIFOR_00464"/>
<gene>
    <name evidence="2" type="ORF">EUBIFOR_00464</name>
</gene>
<sequence length="251" mass="29014">MNEMSQLNFSIGTFSQCMSFSPQNIQIDNFEDCTLYCIDCENVQQFDINTLNATSPSVFFFFGNFEKIGQKAWQQIFTIAKDFPNSYCFNTHQSQKNFADIYCATLLGQVVANVIPKKILLVTNDQGFHGIKQALMFQGKDIDIEILQTRDTFLLPLKEEQPKQVQKAKKQLPQTNQKPNEASDEEVLEALKKYPKINTRYASIDDLSKYLMPILANKQKKCKLSKWIESDYAKKVGRYKKDSKGKYYKLK</sequence>
<keyword evidence="3" id="KW-1185">Reference proteome</keyword>
<proteinExistence type="predicted"/>
<feature type="region of interest" description="Disordered" evidence="1">
    <location>
        <begin position="165"/>
        <end position="184"/>
    </location>
</feature>